<reference evidence="2" key="1">
    <citation type="submission" date="2022-07" db="EMBL/GenBank/DDBJ databases">
        <title>Tahibacter sp., a new gammaproteobacterium isolated from the silt sample collected at pig farm.</title>
        <authorList>
            <person name="Chen H."/>
        </authorList>
    </citation>
    <scope>NUCLEOTIDE SEQUENCE</scope>
    <source>
        <strain evidence="2">P2K</strain>
    </source>
</reference>
<name>A0ABT1QXZ9_9GAMM</name>
<evidence type="ECO:0000256" key="1">
    <source>
        <dbReference type="SAM" id="SignalP"/>
    </source>
</evidence>
<accession>A0ABT1QXZ9</accession>
<keyword evidence="3" id="KW-1185">Reference proteome</keyword>
<gene>
    <name evidence="2" type="ORF">NM961_20815</name>
</gene>
<organism evidence="2 3">
    <name type="scientific">Tahibacter harae</name>
    <dbReference type="NCBI Taxonomy" id="2963937"/>
    <lineage>
        <taxon>Bacteria</taxon>
        <taxon>Pseudomonadati</taxon>
        <taxon>Pseudomonadota</taxon>
        <taxon>Gammaproteobacteria</taxon>
        <taxon>Lysobacterales</taxon>
        <taxon>Rhodanobacteraceae</taxon>
        <taxon>Tahibacter</taxon>
    </lineage>
</organism>
<dbReference type="InterPro" id="IPR013783">
    <property type="entry name" value="Ig-like_fold"/>
</dbReference>
<evidence type="ECO:0000313" key="2">
    <source>
        <dbReference type="EMBL" id="MCQ4167164.1"/>
    </source>
</evidence>
<dbReference type="Gene3D" id="2.60.40.10">
    <property type="entry name" value="Immunoglobulins"/>
    <property type="match status" value="1"/>
</dbReference>
<dbReference type="RefSeq" id="WP_255916350.1">
    <property type="nucleotide sequence ID" value="NZ_JANFQO010000025.1"/>
</dbReference>
<protein>
    <submittedName>
        <fullName evidence="2">DUF1573 domain-containing protein</fullName>
    </submittedName>
</protein>
<feature type="signal peptide" evidence="1">
    <location>
        <begin position="1"/>
        <end position="22"/>
    </location>
</feature>
<dbReference type="EMBL" id="JANFQO010000025">
    <property type="protein sequence ID" value="MCQ4167164.1"/>
    <property type="molecule type" value="Genomic_DNA"/>
</dbReference>
<evidence type="ECO:0000313" key="3">
    <source>
        <dbReference type="Proteomes" id="UP001165498"/>
    </source>
</evidence>
<comment type="caution">
    <text evidence="2">The sequence shown here is derived from an EMBL/GenBank/DDBJ whole genome shotgun (WGS) entry which is preliminary data.</text>
</comment>
<keyword evidence="1" id="KW-0732">Signal</keyword>
<feature type="chain" id="PRO_5046270423" evidence="1">
    <location>
        <begin position="23"/>
        <end position="466"/>
    </location>
</feature>
<sequence>MASWKVWGVACLSLAGAMAANAAKLTTEEVNLGEIGTSRDVLVPVKLTNSSDKAVSIREIKPIFSLDRAVKFPATLAPGETATVDLDMDLSDGSGVFRRRLAVYLDLDSKPDMELVVSGYAWSPLTNLPGPLELGPIDLLEPLKTVRWEIPDMSESPLKIVGVPMKPDFLDTRITPDGRALDITPNASIPLSAIAERLVVRLGNVDGSTSDVSIRVSGTAFGRVAPNSDVVVLGLFESNKPQRSRVILTDRKNQRVKIGKVEHSAGIAKTSVSECMKKDKACKQLDFELALSSKTGNVNEDITVHVDGLDKPVIVRVTGLRAAPGTKVIDFNKAVKEAEEKREAGGGTSAVAANKPLFAQLRQSAQPPSVLEAEPGTGPLLKWQVEEEQQSYGYAVFRADAETGPFLRVSHPIIKRISAESQGANYAWRDKSAKAGQTYWYYVTTIYMDGRRERLSPILKKTVAAH</sequence>
<proteinExistence type="predicted"/>
<dbReference type="Proteomes" id="UP001165498">
    <property type="component" value="Unassembled WGS sequence"/>
</dbReference>